<reference evidence="1 2" key="1">
    <citation type="submission" date="2024-09" db="EMBL/GenBank/DDBJ databases">
        <authorList>
            <person name="Sun Q."/>
            <person name="Mori K."/>
        </authorList>
    </citation>
    <scope>NUCLEOTIDE SEQUENCE [LARGE SCALE GENOMIC DNA]</scope>
    <source>
        <strain evidence="1 2">TBRC 1851</strain>
    </source>
</reference>
<comment type="caution">
    <text evidence="1">The sequence shown here is derived from an EMBL/GenBank/DDBJ whole genome shotgun (WGS) entry which is preliminary data.</text>
</comment>
<keyword evidence="2" id="KW-1185">Reference proteome</keyword>
<organism evidence="1 2">
    <name type="scientific">Sphaerimonospora cavernae</name>
    <dbReference type="NCBI Taxonomy" id="1740611"/>
    <lineage>
        <taxon>Bacteria</taxon>
        <taxon>Bacillati</taxon>
        <taxon>Actinomycetota</taxon>
        <taxon>Actinomycetes</taxon>
        <taxon>Streptosporangiales</taxon>
        <taxon>Streptosporangiaceae</taxon>
        <taxon>Sphaerimonospora</taxon>
    </lineage>
</organism>
<dbReference type="EMBL" id="JBHMQT010000021">
    <property type="protein sequence ID" value="MFC0862971.1"/>
    <property type="molecule type" value="Genomic_DNA"/>
</dbReference>
<dbReference type="Proteomes" id="UP001589870">
    <property type="component" value="Unassembled WGS sequence"/>
</dbReference>
<protein>
    <recommendedName>
        <fullName evidence="3">DUF4232 domain-containing protein</fullName>
    </recommendedName>
</protein>
<accession>A0ABV6U761</accession>
<proteinExistence type="predicted"/>
<evidence type="ECO:0000313" key="2">
    <source>
        <dbReference type="Proteomes" id="UP001589870"/>
    </source>
</evidence>
<gene>
    <name evidence="1" type="ORF">ACFHYQ_11770</name>
</gene>
<sequence length="204" mass="21418">MFALLLGLAWLILTPVCVWLLFGRDRSGSVRATAVVTLGTLQVATMVIGFTSRHPTSTGPAGRAPIAEAPIAGDGAGGAGDAGVIDQATSSCPPRILSPEAVRLRRSGGTLNVTVFWKAGTPQCDEAAVALHPSGKRLGILLREGGAAGEPLPGEMRTAPVHVTRGMASLHLRFTPRRGHHRNYVAVNVHTGRRIPSARPGQYR</sequence>
<dbReference type="RefSeq" id="WP_394301150.1">
    <property type="nucleotide sequence ID" value="NZ_JBHMQT010000021.1"/>
</dbReference>
<evidence type="ECO:0008006" key="3">
    <source>
        <dbReference type="Google" id="ProtNLM"/>
    </source>
</evidence>
<name>A0ABV6U761_9ACTN</name>
<evidence type="ECO:0000313" key="1">
    <source>
        <dbReference type="EMBL" id="MFC0862971.1"/>
    </source>
</evidence>